<dbReference type="EMBL" id="JH659024">
    <property type="protein sequence ID" value="EXL66644.1"/>
    <property type="molecule type" value="Genomic_DNA"/>
</dbReference>
<feature type="region of interest" description="Disordered" evidence="1">
    <location>
        <begin position="1"/>
        <end position="24"/>
    </location>
</feature>
<sequence length="45" mass="4622">MLAGVSCGGEDGRDDGGDGGHEGDADWLGLSMEYFAWDFVPNASG</sequence>
<proteinExistence type="predicted"/>
<dbReference type="AlphaFoldDB" id="X0HZX6"/>
<dbReference type="HOGENOM" id="CLU_3207696_0_0_1"/>
<protein>
    <submittedName>
        <fullName evidence="2">Uncharacterized protein</fullName>
    </submittedName>
</protein>
<gene>
    <name evidence="2" type="ORF">FOPG_17204</name>
</gene>
<reference evidence="2" key="2">
    <citation type="submission" date="2012-05" db="EMBL/GenBank/DDBJ databases">
        <title>The Genome Annotation of Fusarium oxysporum PHW808.</title>
        <authorList>
            <consortium name="The Broad Institute Genomics Platform"/>
            <person name="Ma L.-J."/>
            <person name="Corby-Kistler H."/>
            <person name="Broz K."/>
            <person name="Gale L.R."/>
            <person name="Jonkers W."/>
            <person name="O'Donnell K."/>
            <person name="Ploetz R."/>
            <person name="Steinberg C."/>
            <person name="Schwartz D.C."/>
            <person name="VanEtten H."/>
            <person name="Zhou S."/>
            <person name="Young S.K."/>
            <person name="Zeng Q."/>
            <person name="Gargeya S."/>
            <person name="Fitzgerald M."/>
            <person name="Abouelleil A."/>
            <person name="Alvarado L."/>
            <person name="Chapman S.B."/>
            <person name="Gainer-Dewar J."/>
            <person name="Goldberg J."/>
            <person name="Griggs A."/>
            <person name="Gujja S."/>
            <person name="Hansen M."/>
            <person name="Howarth C."/>
            <person name="Imamovic A."/>
            <person name="Ireland A."/>
            <person name="Larimer J."/>
            <person name="McCowan C."/>
            <person name="Murphy C."/>
            <person name="Pearson M."/>
            <person name="Poon T.W."/>
            <person name="Priest M."/>
            <person name="Roberts A."/>
            <person name="Saif S."/>
            <person name="Shea T."/>
            <person name="Sykes S."/>
            <person name="Wortman J."/>
            <person name="Nusbaum C."/>
            <person name="Birren B."/>
        </authorList>
    </citation>
    <scope>NUCLEOTIDE SEQUENCE</scope>
    <source>
        <strain evidence="2">54008</strain>
    </source>
</reference>
<feature type="compositionally biased region" description="Basic and acidic residues" evidence="1">
    <location>
        <begin position="10"/>
        <end position="24"/>
    </location>
</feature>
<accession>X0HZX6</accession>
<evidence type="ECO:0000256" key="1">
    <source>
        <dbReference type="SAM" id="MobiDB-lite"/>
    </source>
</evidence>
<reference evidence="2" key="1">
    <citation type="submission" date="2011-11" db="EMBL/GenBank/DDBJ databases">
        <title>The Genome Sequence of Fusarium oxysporum PHW808.</title>
        <authorList>
            <consortium name="The Broad Institute Genome Sequencing Platform"/>
            <person name="Ma L.-J."/>
            <person name="Gale L.R."/>
            <person name="Schwartz D.C."/>
            <person name="Zhou S."/>
            <person name="Corby-Kistler H."/>
            <person name="Young S.K."/>
            <person name="Zeng Q."/>
            <person name="Gargeya S."/>
            <person name="Fitzgerald M."/>
            <person name="Haas B."/>
            <person name="Abouelleil A."/>
            <person name="Alvarado L."/>
            <person name="Arachchi H.M."/>
            <person name="Berlin A."/>
            <person name="Brown A."/>
            <person name="Chapman S.B."/>
            <person name="Chen Z."/>
            <person name="Dunbar C."/>
            <person name="Freedman E."/>
            <person name="Gearin G."/>
            <person name="Goldberg J."/>
            <person name="Griggs A."/>
            <person name="Gujja S."/>
            <person name="Heiman D."/>
            <person name="Howarth C."/>
            <person name="Larson L."/>
            <person name="Lui A."/>
            <person name="MacDonald P.J.P."/>
            <person name="Montmayeur A."/>
            <person name="Murphy C."/>
            <person name="Neiman D."/>
            <person name="Pearson M."/>
            <person name="Priest M."/>
            <person name="Roberts A."/>
            <person name="Saif S."/>
            <person name="Shea T."/>
            <person name="Shenoy N."/>
            <person name="Sisk P."/>
            <person name="Stolte C."/>
            <person name="Sykes S."/>
            <person name="Wortman J."/>
            <person name="Nusbaum C."/>
            <person name="Birren B."/>
        </authorList>
    </citation>
    <scope>NUCLEOTIDE SEQUENCE [LARGE SCALE GENOMIC DNA]</scope>
    <source>
        <strain evidence="2">54008</strain>
    </source>
</reference>
<evidence type="ECO:0000313" key="2">
    <source>
        <dbReference type="EMBL" id="EXL66644.1"/>
    </source>
</evidence>
<dbReference type="Proteomes" id="UP000030676">
    <property type="component" value="Unassembled WGS sequence"/>
</dbReference>
<name>X0HZX6_FUSOX</name>
<organism evidence="2">
    <name type="scientific">Fusarium oxysporum f. sp. conglutinans race 2 54008</name>
    <dbReference type="NCBI Taxonomy" id="1089457"/>
    <lineage>
        <taxon>Eukaryota</taxon>
        <taxon>Fungi</taxon>
        <taxon>Dikarya</taxon>
        <taxon>Ascomycota</taxon>
        <taxon>Pezizomycotina</taxon>
        <taxon>Sordariomycetes</taxon>
        <taxon>Hypocreomycetidae</taxon>
        <taxon>Hypocreales</taxon>
        <taxon>Nectriaceae</taxon>
        <taxon>Fusarium</taxon>
        <taxon>Fusarium oxysporum species complex</taxon>
    </lineage>
</organism>